<reference evidence="9" key="2">
    <citation type="submission" date="2021-01" db="UniProtKB">
        <authorList>
            <consortium name="EnsemblMetazoa"/>
        </authorList>
    </citation>
    <scope>IDENTIFICATION</scope>
</reference>
<reference evidence="10" key="1">
    <citation type="submission" date="2015-02" db="EMBL/GenBank/DDBJ databases">
        <title>Genome sequencing for Strongylocentrotus purpuratus.</title>
        <authorList>
            <person name="Murali S."/>
            <person name="Liu Y."/>
            <person name="Vee V."/>
            <person name="English A."/>
            <person name="Wang M."/>
            <person name="Skinner E."/>
            <person name="Han Y."/>
            <person name="Muzny D.M."/>
            <person name="Worley K.C."/>
            <person name="Gibbs R.A."/>
        </authorList>
    </citation>
    <scope>NUCLEOTIDE SEQUENCE</scope>
</reference>
<feature type="transmembrane region" description="Helical" evidence="7">
    <location>
        <begin position="368"/>
        <end position="385"/>
    </location>
</feature>
<keyword evidence="5 7" id="KW-0472">Membrane</keyword>
<dbReference type="GO" id="GO:0098662">
    <property type="term" value="P:inorganic cation transmembrane transport"/>
    <property type="evidence" value="ECO:0000318"/>
    <property type="project" value="GO_Central"/>
</dbReference>
<feature type="domain" description="Cation/H+ exchanger transmembrane" evidence="8">
    <location>
        <begin position="160"/>
        <end position="540"/>
    </location>
</feature>
<feature type="transmembrane region" description="Helical" evidence="7">
    <location>
        <begin position="295"/>
        <end position="324"/>
    </location>
</feature>
<evidence type="ECO:0000313" key="10">
    <source>
        <dbReference type="Proteomes" id="UP000007110"/>
    </source>
</evidence>
<accession>A0A7M7RHL5</accession>
<dbReference type="EnsemblMetazoa" id="XM_030983898">
    <property type="protein sequence ID" value="XP_030839758"/>
    <property type="gene ID" value="LOC594676"/>
</dbReference>
<dbReference type="RefSeq" id="XP_030839758.1">
    <property type="nucleotide sequence ID" value="XM_030983898.1"/>
</dbReference>
<dbReference type="InterPro" id="IPR038770">
    <property type="entry name" value="Na+/solute_symporter_sf"/>
</dbReference>
<dbReference type="InParanoid" id="A0A7M7RHL5"/>
<dbReference type="OMA" id="MEWDGYQ"/>
<feature type="transmembrane region" description="Helical" evidence="7">
    <location>
        <begin position="420"/>
        <end position="442"/>
    </location>
</feature>
<dbReference type="AlphaFoldDB" id="A0A7M7RHL5"/>
<evidence type="ECO:0000259" key="8">
    <source>
        <dbReference type="Pfam" id="PF00999"/>
    </source>
</evidence>
<feature type="region of interest" description="Disordered" evidence="6">
    <location>
        <begin position="551"/>
        <end position="587"/>
    </location>
</feature>
<proteinExistence type="inferred from homology"/>
<dbReference type="GO" id="GO:0015297">
    <property type="term" value="F:antiporter activity"/>
    <property type="evidence" value="ECO:0007669"/>
    <property type="project" value="InterPro"/>
</dbReference>
<sequence>MSSSMPETINPWSSRQPPPSRAQVCNEDGLSPQDVLMSQQGTLEFDAVGTESNHGDQLRSKDSGDAVQKEKSGGCSVQCSSCCFTLCKPCLVEHHPLPAQPTHCQRFRYLLMCPPHGAFSRWLTILLLILLTWVVLWAVTGSEALPGGNLFALFILVVSCKAGGLAIEVIKLPALLGMLVVGFMLRNIPVINVAKDISPTWSSSLRDMALVIILLQAGISLDASALKRLSMVCVRLCCMPCIAEACTAAVVSHFLLGFPWPWGFMLGFVLGAVTPAVIVPSLLSLQARGYGVRQGIPTLVIAAASCDDVLAIGAFGVILGIAFAKGDIIYSIFRGPLELVMGVSFGCAAGFLLWYIPDPTQIWLPKKRFILLLYGGIFAVFGSGAAQYPGAGALGCLTMAFIAGHRWKEGKEGVNTLLSYLWLLFEPLLFGLIGAEVSISYLDPATVGLGFATLIIGLCVRMVVSALAVTGAGLTWKEKLFISLAWLPKATVQAAIGSVALDTARDRGSEEELEIYGIQLLTVAVLSILFTAPLGAIVISLTGTRLLRCAPPPNQTSSHRDVPEVAETQPRYEPTRGGSCREGPRENNILLEQARVAENSV</sequence>
<name>A0A7M7RHL5_STRPU</name>
<feature type="transmembrane region" description="Helical" evidence="7">
    <location>
        <begin position="169"/>
        <end position="188"/>
    </location>
</feature>
<dbReference type="PANTHER" id="PTHR31102">
    <property type="match status" value="1"/>
</dbReference>
<evidence type="ECO:0000256" key="2">
    <source>
        <dbReference type="ARBA" id="ARBA00007367"/>
    </source>
</evidence>
<dbReference type="Pfam" id="PF00999">
    <property type="entry name" value="Na_H_Exchanger"/>
    <property type="match status" value="1"/>
</dbReference>
<feature type="transmembrane region" description="Helical" evidence="7">
    <location>
        <begin position="448"/>
        <end position="469"/>
    </location>
</feature>
<keyword evidence="4 7" id="KW-1133">Transmembrane helix</keyword>
<feature type="transmembrane region" description="Helical" evidence="7">
    <location>
        <begin position="516"/>
        <end position="539"/>
    </location>
</feature>
<evidence type="ECO:0000256" key="3">
    <source>
        <dbReference type="ARBA" id="ARBA00022692"/>
    </source>
</evidence>
<comment type="subcellular location">
    <subcellularLocation>
        <location evidence="1">Membrane</location>
        <topology evidence="1">Multi-pass membrane protein</topology>
    </subcellularLocation>
</comment>
<evidence type="ECO:0000256" key="5">
    <source>
        <dbReference type="ARBA" id="ARBA00023136"/>
    </source>
</evidence>
<keyword evidence="10" id="KW-1185">Reference proteome</keyword>
<feature type="transmembrane region" description="Helical" evidence="7">
    <location>
        <begin position="336"/>
        <end position="356"/>
    </location>
</feature>
<organism evidence="9 10">
    <name type="scientific">Strongylocentrotus purpuratus</name>
    <name type="common">Purple sea urchin</name>
    <dbReference type="NCBI Taxonomy" id="7668"/>
    <lineage>
        <taxon>Eukaryota</taxon>
        <taxon>Metazoa</taxon>
        <taxon>Echinodermata</taxon>
        <taxon>Eleutherozoa</taxon>
        <taxon>Echinozoa</taxon>
        <taxon>Echinoidea</taxon>
        <taxon>Euechinoidea</taxon>
        <taxon>Echinacea</taxon>
        <taxon>Camarodonta</taxon>
        <taxon>Echinidea</taxon>
        <taxon>Strongylocentrotidae</taxon>
        <taxon>Strongylocentrotus</taxon>
    </lineage>
</organism>
<feature type="region of interest" description="Disordered" evidence="6">
    <location>
        <begin position="1"/>
        <end position="28"/>
    </location>
</feature>
<feature type="transmembrane region" description="Helical" evidence="7">
    <location>
        <begin position="233"/>
        <end position="256"/>
    </location>
</feature>
<evidence type="ECO:0000256" key="6">
    <source>
        <dbReference type="SAM" id="MobiDB-lite"/>
    </source>
</evidence>
<dbReference type="Gene3D" id="1.20.1530.20">
    <property type="match status" value="1"/>
</dbReference>
<dbReference type="EnsemblMetazoa" id="XM_794109">
    <property type="protein sequence ID" value="XP_799202"/>
    <property type="gene ID" value="LOC594676"/>
</dbReference>
<keyword evidence="3 7" id="KW-0812">Transmembrane</keyword>
<dbReference type="InterPro" id="IPR051843">
    <property type="entry name" value="CPA1_transporter"/>
</dbReference>
<dbReference type="PANTHER" id="PTHR31102:SF1">
    <property type="entry name" value="CATION_H+ EXCHANGER DOMAIN-CONTAINING PROTEIN"/>
    <property type="match status" value="1"/>
</dbReference>
<dbReference type="InterPro" id="IPR006153">
    <property type="entry name" value="Cation/H_exchanger_TM"/>
</dbReference>
<feature type="transmembrane region" description="Helical" evidence="7">
    <location>
        <begin position="208"/>
        <end position="226"/>
    </location>
</feature>
<feature type="compositionally biased region" description="Polar residues" evidence="6">
    <location>
        <begin position="1"/>
        <end position="15"/>
    </location>
</feature>
<feature type="transmembrane region" description="Helical" evidence="7">
    <location>
        <begin position="144"/>
        <end position="162"/>
    </location>
</feature>
<comment type="similarity">
    <text evidence="2">Belongs to the monovalent cation:proton antiporter 1 (CPA1) transporter (TC 2.A.36) family.</text>
</comment>
<dbReference type="Proteomes" id="UP000007110">
    <property type="component" value="Unassembled WGS sequence"/>
</dbReference>
<evidence type="ECO:0000313" key="9">
    <source>
        <dbReference type="EnsemblMetazoa" id="XP_799202"/>
    </source>
</evidence>
<evidence type="ECO:0000256" key="1">
    <source>
        <dbReference type="ARBA" id="ARBA00004141"/>
    </source>
</evidence>
<feature type="transmembrane region" description="Helical" evidence="7">
    <location>
        <begin position="118"/>
        <end position="138"/>
    </location>
</feature>
<dbReference type="GO" id="GO:1902600">
    <property type="term" value="P:proton transmembrane transport"/>
    <property type="evidence" value="ECO:0007669"/>
    <property type="project" value="InterPro"/>
</dbReference>
<feature type="transmembrane region" description="Helical" evidence="7">
    <location>
        <begin position="262"/>
        <end position="283"/>
    </location>
</feature>
<protein>
    <recommendedName>
        <fullName evidence="8">Cation/H+ exchanger transmembrane domain-containing protein</fullName>
    </recommendedName>
</protein>
<dbReference type="GeneID" id="594676"/>
<evidence type="ECO:0000256" key="7">
    <source>
        <dbReference type="SAM" id="Phobius"/>
    </source>
</evidence>
<dbReference type="KEGG" id="spu:594676"/>
<dbReference type="OrthoDB" id="423807at2759"/>
<dbReference type="GO" id="GO:0016020">
    <property type="term" value="C:membrane"/>
    <property type="evidence" value="ECO:0007669"/>
    <property type="project" value="UniProtKB-SubCell"/>
</dbReference>
<dbReference type="RefSeq" id="XP_799202.3">
    <property type="nucleotide sequence ID" value="XM_794109.5"/>
</dbReference>
<evidence type="ECO:0000256" key="4">
    <source>
        <dbReference type="ARBA" id="ARBA00022989"/>
    </source>
</evidence>